<dbReference type="PANTHER" id="PTHR10166:SF6">
    <property type="entry name" value="VOLTAGE-DEPENDENT CALCIUM CHANNEL SUBUNIT ALPHA-2_DELTA-1"/>
    <property type="match status" value="1"/>
</dbReference>
<keyword evidence="16" id="KW-0407">Ion channel</keyword>
<dbReference type="CTD" id="561434"/>
<keyword evidence="4" id="KW-0109">Calcium transport</keyword>
<dbReference type="AlphaFoldDB" id="A0A6P8GJM0"/>
<dbReference type="InterPro" id="IPR002035">
    <property type="entry name" value="VWF_A"/>
</dbReference>
<dbReference type="SMART" id="SM00327">
    <property type="entry name" value="VWA"/>
    <property type="match status" value="1"/>
</dbReference>
<sequence>MDVYKIPTIALLVLSVFNSVSTVQFPTPVIVQDWVERMQKDLVSLIDAESGAQNLPEIFRNYRKHFTVEHNDAQQLVESAATDIEKLLLNRSRALKNLASAAEEIQRNYQWQDEFEEGDVSYYNAKDSNETDTEYPKNRVKPVFNQDPAFKRLVSFNETAVHIPTDIYEGSTIVLNELNWTDALVDVFRKNREEDPSLVWQVFGSATGLARYYPASPWIDKDKTPNKIDLYDVRRRPWYIQGAASPKDMLILVDASGSVSGMTLRLIRTSVNEMLETLSDDDYVNIVSFNEDAKKAACFDNLVQANVRNKKILKDAVQNITAKGITNYKDGFDLAFQQLSENLNVTRANCNKIIMLFTDGGEERASEIFEKYNPDKRVRIFTFSVGQHNYDKAPIQWMACTNKGYYYEIPSIGAIRINTQEYLDVLGRPMVKANQKAKRVQWTNVYMDALELGQVITGTLPVFNQTRIKSNKHKGKPQQNPLILGVMAVDVSLDDIKKLTPRFSFGPNGYYFAIDPNGYVLLHPNLKPKITTFQEPLALDFLDAELEDEIKVEIRRNMIDGDTGNRTFTTFVKSQDERYVDQGVRTYTWAHVRGTDYSLALALPDYSLHYLRAAIGDTITQAKFSETLQVEKFDEYGFTFIAQREYCTDLRPSNNNTEFLINFNKYIDRNTPNHPLCNSALVNKLLLDAGITSELVKKWSEQKLSDRVSARFVATDGGITRVYPSSAGLDWSESTYDAYEIYDVYEAYKTYNMFETYESSFYKRSLDNDLYIFTPPVYNPRSNVTVDSILVSKTVDLNIDGVKLKPAVVGVKLDVESWMESFINATAKTNPAICEDELCGCQRNDEFVDCVLLDDGGFLIMANRDDYIRQIGQFFGMIDPSLMRSLINESLFSFNKTYDYQSTCEPHKETRSAAGPRSVYVPTIADMLHLGWWASAAAWSIMQQLFVSLTFPSFLEAVDTDEELPDGASRESCINEQSQYFFGNSETSFFGSVDCDTCLRQFHAEKLSGTNLVFVIADAKLACLSCDQKPLVQGKQPSPGPDPCELALNPRYRKGPDACFDNNASEQDVDCGGVSGLSPSLWVLVLLQLALLGLSNASGHGTIMPIMTTAQ</sequence>
<comment type="similarity">
    <text evidence="2">Belongs to the calcium channel subunit alpha-2/delta family.</text>
</comment>
<dbReference type="Gene3D" id="3.30.450.20">
    <property type="entry name" value="PAS domain"/>
    <property type="match status" value="1"/>
</dbReference>
<keyword evidence="7" id="KW-0479">Metal-binding</keyword>
<evidence type="ECO:0000256" key="2">
    <source>
        <dbReference type="ARBA" id="ARBA00007060"/>
    </source>
</evidence>
<keyword evidence="11" id="KW-1133">Transmembrane helix</keyword>
<keyword evidence="12" id="KW-0406">Ion transport</keyword>
<dbReference type="Gene3D" id="3.40.50.410">
    <property type="entry name" value="von Willebrand factor, type A domain"/>
    <property type="match status" value="1"/>
</dbReference>
<evidence type="ECO:0000256" key="4">
    <source>
        <dbReference type="ARBA" id="ARBA00022568"/>
    </source>
</evidence>
<evidence type="ECO:0000256" key="14">
    <source>
        <dbReference type="ARBA" id="ARBA00023157"/>
    </source>
</evidence>
<keyword evidence="5" id="KW-0107">Calcium channel</keyword>
<dbReference type="GO" id="GO:0046872">
    <property type="term" value="F:metal ion binding"/>
    <property type="evidence" value="ECO:0007669"/>
    <property type="project" value="UniProtKB-KW"/>
</dbReference>
<dbReference type="Pfam" id="PF08399">
    <property type="entry name" value="VWA_N"/>
    <property type="match status" value="1"/>
</dbReference>
<keyword evidence="9" id="KW-0106">Calcium</keyword>
<dbReference type="RefSeq" id="XP_031439193.1">
    <property type="nucleotide sequence ID" value="XM_031583333.2"/>
</dbReference>
<reference evidence="20" key="1">
    <citation type="submission" date="2025-08" db="UniProtKB">
        <authorList>
            <consortium name="RefSeq"/>
        </authorList>
    </citation>
    <scope>IDENTIFICATION</scope>
</reference>
<evidence type="ECO:0000256" key="10">
    <source>
        <dbReference type="ARBA" id="ARBA00022882"/>
    </source>
</evidence>
<evidence type="ECO:0000256" key="16">
    <source>
        <dbReference type="ARBA" id="ARBA00023303"/>
    </source>
</evidence>
<dbReference type="InterPro" id="IPR051173">
    <property type="entry name" value="Ca_channel_alpha-2/delta"/>
</dbReference>
<feature type="chain" id="PRO_5028012549" evidence="17">
    <location>
        <begin position="23"/>
        <end position="1111"/>
    </location>
</feature>
<dbReference type="GO" id="GO:0005245">
    <property type="term" value="F:voltage-gated calcium channel activity"/>
    <property type="evidence" value="ECO:0007669"/>
    <property type="project" value="TreeGrafter"/>
</dbReference>
<keyword evidence="19" id="KW-1185">Reference proteome</keyword>
<protein>
    <submittedName>
        <fullName evidence="20">Voltage-dependent calcium channel subunit alpha-2/delta-1a</fullName>
    </submittedName>
</protein>
<evidence type="ECO:0000313" key="20">
    <source>
        <dbReference type="RefSeq" id="XP_031439193.1"/>
    </source>
</evidence>
<evidence type="ECO:0000256" key="8">
    <source>
        <dbReference type="ARBA" id="ARBA00022729"/>
    </source>
</evidence>
<evidence type="ECO:0000256" key="11">
    <source>
        <dbReference type="ARBA" id="ARBA00022989"/>
    </source>
</evidence>
<evidence type="ECO:0000256" key="13">
    <source>
        <dbReference type="ARBA" id="ARBA00023136"/>
    </source>
</evidence>
<evidence type="ECO:0000256" key="1">
    <source>
        <dbReference type="ARBA" id="ARBA00004479"/>
    </source>
</evidence>
<dbReference type="InterPro" id="IPR013608">
    <property type="entry name" value="VWA_N"/>
</dbReference>
<organism evidence="19 20">
    <name type="scientific">Clupea harengus</name>
    <name type="common">Atlantic herring</name>
    <dbReference type="NCBI Taxonomy" id="7950"/>
    <lineage>
        <taxon>Eukaryota</taxon>
        <taxon>Metazoa</taxon>
        <taxon>Chordata</taxon>
        <taxon>Craniata</taxon>
        <taxon>Vertebrata</taxon>
        <taxon>Euteleostomi</taxon>
        <taxon>Actinopterygii</taxon>
        <taxon>Neopterygii</taxon>
        <taxon>Teleostei</taxon>
        <taxon>Clupei</taxon>
        <taxon>Clupeiformes</taxon>
        <taxon>Clupeoidei</taxon>
        <taxon>Clupeidae</taxon>
        <taxon>Clupea</taxon>
    </lineage>
</organism>
<dbReference type="Pfam" id="PF08473">
    <property type="entry name" value="VGCC_alpha2"/>
    <property type="match status" value="1"/>
</dbReference>
<evidence type="ECO:0000256" key="9">
    <source>
        <dbReference type="ARBA" id="ARBA00022837"/>
    </source>
</evidence>
<comment type="subcellular location">
    <subcellularLocation>
        <location evidence="1">Membrane</location>
        <topology evidence="1">Single-pass type I membrane protein</topology>
    </subcellularLocation>
</comment>
<feature type="signal peptide" evidence="17">
    <location>
        <begin position="1"/>
        <end position="22"/>
    </location>
</feature>
<dbReference type="PROSITE" id="PS50234">
    <property type="entry name" value="VWFA"/>
    <property type="match status" value="1"/>
</dbReference>
<dbReference type="SUPFAM" id="SSF53300">
    <property type="entry name" value="vWA-like"/>
    <property type="match status" value="1"/>
</dbReference>
<name>A0A6P8GJM0_CLUHA</name>
<dbReference type="PANTHER" id="PTHR10166">
    <property type="entry name" value="VOLTAGE-DEPENDENT CALCIUM CHANNEL SUBUNIT ALPHA-2/DELTA-RELATED"/>
    <property type="match status" value="1"/>
</dbReference>
<evidence type="ECO:0000256" key="17">
    <source>
        <dbReference type="SAM" id="SignalP"/>
    </source>
</evidence>
<keyword evidence="3" id="KW-0813">Transport</keyword>
<dbReference type="InterPro" id="IPR013680">
    <property type="entry name" value="VDCC_a2/dsu"/>
</dbReference>
<accession>A0A6P8GJM0</accession>
<keyword evidence="8 17" id="KW-0732">Signal</keyword>
<dbReference type="GO" id="GO:1990454">
    <property type="term" value="C:L-type voltage-gated calcium channel complex"/>
    <property type="evidence" value="ECO:0007669"/>
    <property type="project" value="TreeGrafter"/>
</dbReference>
<keyword evidence="14" id="KW-1015">Disulfide bond</keyword>
<evidence type="ECO:0000256" key="7">
    <source>
        <dbReference type="ARBA" id="ARBA00022723"/>
    </source>
</evidence>
<dbReference type="KEGG" id="char:105889635"/>
<feature type="domain" description="VWFA" evidence="18">
    <location>
        <begin position="248"/>
        <end position="426"/>
    </location>
</feature>
<evidence type="ECO:0000256" key="12">
    <source>
        <dbReference type="ARBA" id="ARBA00023065"/>
    </source>
</evidence>
<proteinExistence type="inferred from homology"/>
<dbReference type="Pfam" id="PF00092">
    <property type="entry name" value="VWA"/>
    <property type="match status" value="1"/>
</dbReference>
<gene>
    <name evidence="20" type="primary">cacna2d1a</name>
</gene>
<keyword evidence="15" id="KW-0325">Glycoprotein</keyword>
<dbReference type="OrthoDB" id="10054666at2759"/>
<dbReference type="GeneID" id="105889635"/>
<evidence type="ECO:0000256" key="5">
    <source>
        <dbReference type="ARBA" id="ARBA00022673"/>
    </source>
</evidence>
<keyword evidence="13" id="KW-0472">Membrane</keyword>
<dbReference type="InterPro" id="IPR036465">
    <property type="entry name" value="vWFA_dom_sf"/>
</dbReference>
<evidence type="ECO:0000256" key="15">
    <source>
        <dbReference type="ARBA" id="ARBA00023180"/>
    </source>
</evidence>
<keyword evidence="10" id="KW-0851">Voltage-gated channel</keyword>
<evidence type="ECO:0000256" key="6">
    <source>
        <dbReference type="ARBA" id="ARBA00022692"/>
    </source>
</evidence>
<evidence type="ECO:0000259" key="18">
    <source>
        <dbReference type="PROSITE" id="PS50234"/>
    </source>
</evidence>
<dbReference type="Proteomes" id="UP000515152">
    <property type="component" value="Chromosome 16"/>
</dbReference>
<dbReference type="FunFam" id="3.40.50.410:FF:000006">
    <property type="entry name" value="voltage-dependent calcium channel subunit alpha-2/delta-1 isoform X1"/>
    <property type="match status" value="1"/>
</dbReference>
<evidence type="ECO:0000313" key="19">
    <source>
        <dbReference type="Proteomes" id="UP000515152"/>
    </source>
</evidence>
<keyword evidence="6" id="KW-0812">Transmembrane</keyword>
<evidence type="ECO:0000256" key="3">
    <source>
        <dbReference type="ARBA" id="ARBA00022448"/>
    </source>
</evidence>